<evidence type="ECO:0000256" key="1">
    <source>
        <dbReference type="SAM" id="MobiDB-lite"/>
    </source>
</evidence>
<evidence type="ECO:0000313" key="2">
    <source>
        <dbReference type="EMBL" id="KNZ61947.1"/>
    </source>
</evidence>
<organism evidence="2 3">
    <name type="scientific">Puccinia sorghi</name>
    <dbReference type="NCBI Taxonomy" id="27349"/>
    <lineage>
        <taxon>Eukaryota</taxon>
        <taxon>Fungi</taxon>
        <taxon>Dikarya</taxon>
        <taxon>Basidiomycota</taxon>
        <taxon>Pucciniomycotina</taxon>
        <taxon>Pucciniomycetes</taxon>
        <taxon>Pucciniales</taxon>
        <taxon>Pucciniaceae</taxon>
        <taxon>Puccinia</taxon>
    </lineage>
</organism>
<name>A0A0L6VMZ9_9BASI</name>
<proteinExistence type="predicted"/>
<feature type="non-terminal residue" evidence="2">
    <location>
        <position position="88"/>
    </location>
</feature>
<keyword evidence="3" id="KW-1185">Reference proteome</keyword>
<feature type="region of interest" description="Disordered" evidence="1">
    <location>
        <begin position="36"/>
        <end position="88"/>
    </location>
</feature>
<comment type="caution">
    <text evidence="2">The sequence shown here is derived from an EMBL/GenBank/DDBJ whole genome shotgun (WGS) entry which is preliminary data.</text>
</comment>
<evidence type="ECO:0000313" key="3">
    <source>
        <dbReference type="Proteomes" id="UP000037035"/>
    </source>
</evidence>
<gene>
    <name evidence="2" type="ORF">VP01_13301g1</name>
</gene>
<dbReference type="Proteomes" id="UP000037035">
    <property type="component" value="Unassembled WGS sequence"/>
</dbReference>
<feature type="non-terminal residue" evidence="2">
    <location>
        <position position="1"/>
    </location>
</feature>
<protein>
    <submittedName>
        <fullName evidence="2">Uncharacterized protein</fullName>
    </submittedName>
</protein>
<dbReference type="EMBL" id="LAVV01003668">
    <property type="protein sequence ID" value="KNZ61947.1"/>
    <property type="molecule type" value="Genomic_DNA"/>
</dbReference>
<accession>A0A0L6VMZ9</accession>
<reference evidence="2 3" key="1">
    <citation type="submission" date="2015-08" db="EMBL/GenBank/DDBJ databases">
        <title>Next Generation Sequencing and Analysis of the Genome of Puccinia sorghi L Schw, the Causal Agent of Maize Common Rust.</title>
        <authorList>
            <person name="Rochi L."/>
            <person name="Burguener G."/>
            <person name="Darino M."/>
            <person name="Turjanski A."/>
            <person name="Kreff E."/>
            <person name="Dieguez M.J."/>
            <person name="Sacco F."/>
        </authorList>
    </citation>
    <scope>NUCLEOTIDE SEQUENCE [LARGE SCALE GENOMIC DNA]</scope>
    <source>
        <strain evidence="2 3">RO10H11247</strain>
    </source>
</reference>
<dbReference type="VEuPathDB" id="FungiDB:VP01_13301g1"/>
<sequence>FYRDNNGVERMGVPLSDSAYRNHQRLSRLNEFLLSSTKNPSVPTPPTQVTHQHSIQAPGETTNSSYAGPSMLSNRHIETNNSENNTFQ</sequence>
<dbReference type="AlphaFoldDB" id="A0A0L6VMZ9"/>